<dbReference type="OMA" id="FAYHDIT"/>
<dbReference type="InterPro" id="IPR052268">
    <property type="entry name" value="SAM_domain-containing_protein"/>
</dbReference>
<dbReference type="SUPFAM" id="SSF47769">
    <property type="entry name" value="SAM/Pointed domain"/>
    <property type="match status" value="1"/>
</dbReference>
<reference evidence="3" key="1">
    <citation type="submission" date="2003-08" db="EMBL/GenBank/DDBJ databases">
        <authorList>
            <person name="Birren B."/>
            <person name="Nusbaum C."/>
            <person name="Abebe A."/>
            <person name="Abouelleil A."/>
            <person name="Adekoya E."/>
            <person name="Ait-zahra M."/>
            <person name="Allen N."/>
            <person name="Allen T."/>
            <person name="An P."/>
            <person name="Anderson M."/>
            <person name="Anderson S."/>
            <person name="Arachchi H."/>
            <person name="Armbruster J."/>
            <person name="Bachantsang P."/>
            <person name="Baldwin J."/>
            <person name="Barry A."/>
            <person name="Bayul T."/>
            <person name="Blitshsteyn B."/>
            <person name="Bloom T."/>
            <person name="Blye J."/>
            <person name="Boguslavskiy L."/>
            <person name="Borowsky M."/>
            <person name="Boukhgalter B."/>
            <person name="Brunache A."/>
            <person name="Butler J."/>
            <person name="Calixte N."/>
            <person name="Calvo S."/>
            <person name="Camarata J."/>
            <person name="Campo K."/>
            <person name="Chang J."/>
            <person name="Cheshatsang Y."/>
            <person name="Citroen M."/>
            <person name="Collymore A."/>
            <person name="Considine T."/>
            <person name="Cook A."/>
            <person name="Cooke P."/>
            <person name="Corum B."/>
            <person name="Cuomo C."/>
            <person name="David R."/>
            <person name="Dawoe T."/>
            <person name="Degray S."/>
            <person name="Dodge S."/>
            <person name="Dooley K."/>
            <person name="Dorje P."/>
            <person name="Dorjee K."/>
            <person name="Dorris L."/>
            <person name="Duffey N."/>
            <person name="Dupes A."/>
            <person name="Elkins T."/>
            <person name="Engels R."/>
            <person name="Erickson J."/>
            <person name="Farina A."/>
            <person name="Faro S."/>
            <person name="Ferreira P."/>
            <person name="Fischer H."/>
            <person name="Fitzgerald M."/>
            <person name="Foley K."/>
            <person name="Gage D."/>
            <person name="Galagan J."/>
            <person name="Gearin G."/>
            <person name="Gnerre S."/>
            <person name="Gnirke A."/>
            <person name="Goyette A."/>
            <person name="Graham J."/>
            <person name="Grandbois E."/>
            <person name="Gyaltsen K."/>
            <person name="Hafez N."/>
            <person name="Hagopian D."/>
            <person name="Hagos B."/>
            <person name="Hall J."/>
            <person name="Hatcher B."/>
            <person name="Heller A."/>
            <person name="Higgins H."/>
            <person name="Honan T."/>
            <person name="Horn A."/>
            <person name="Houde N."/>
            <person name="Hughes L."/>
            <person name="Hulme W."/>
            <person name="Husby E."/>
            <person name="Iliev I."/>
            <person name="Jaffe D."/>
            <person name="Jones C."/>
            <person name="Kamal M."/>
            <person name="Kamat A."/>
            <person name="Kamvysselis M."/>
            <person name="Karlsson E."/>
            <person name="Kells C."/>
            <person name="Kieu A."/>
            <person name="Kisner P."/>
            <person name="Kodira C."/>
            <person name="Kulbokas E."/>
            <person name="Labutti K."/>
            <person name="Lama D."/>
            <person name="Landers T."/>
            <person name="Leger J."/>
            <person name="Levine S."/>
            <person name="Lewis D."/>
            <person name="Lewis T."/>
            <person name="Lindblad-toh K."/>
            <person name="Liu X."/>
            <person name="Lokyitsang T."/>
            <person name="Lokyitsang Y."/>
            <person name="Lucien O."/>
            <person name="Lui A."/>
            <person name="Ma L.J."/>
            <person name="Mabbitt R."/>
            <person name="Macdonald J."/>
            <person name="Maclean C."/>
            <person name="Major J."/>
            <person name="Manning J."/>
            <person name="Marabella R."/>
            <person name="Maru K."/>
            <person name="Matthews C."/>
            <person name="Mauceli E."/>
            <person name="Mccarthy M."/>
            <person name="Mcdonough S."/>
            <person name="Mcghee T."/>
            <person name="Meldrim J."/>
            <person name="Meneus L."/>
            <person name="Mesirov J."/>
            <person name="Mihalev A."/>
            <person name="Mihova T."/>
            <person name="Mikkelsen T."/>
            <person name="Mlenga V."/>
            <person name="Moru K."/>
            <person name="Mozes J."/>
            <person name="Mulrain L."/>
            <person name="Munson G."/>
            <person name="Naylor J."/>
            <person name="Newes C."/>
            <person name="Nguyen C."/>
            <person name="Nguyen N."/>
            <person name="Nguyen T."/>
            <person name="Nicol R."/>
            <person name="Nielsen C."/>
            <person name="Nizzari M."/>
            <person name="Norbu C."/>
            <person name="Norbu N."/>
            <person name="O'donnell P."/>
            <person name="Okoawo O."/>
            <person name="O'leary S."/>
            <person name="Omotosho B."/>
            <person name="O'neill K."/>
            <person name="Osman S."/>
            <person name="Parker S."/>
            <person name="Perrin D."/>
            <person name="Phunkhang P."/>
            <person name="Piqani B."/>
            <person name="Purcell S."/>
            <person name="Rachupka T."/>
            <person name="Ramasamy U."/>
            <person name="Rameau R."/>
            <person name="Ray V."/>
            <person name="Raymond C."/>
            <person name="Retta R."/>
            <person name="Richardson S."/>
            <person name="Rise C."/>
            <person name="Rodriguez J."/>
            <person name="Rogers J."/>
            <person name="Rogov P."/>
            <person name="Rutman M."/>
            <person name="Schupbach R."/>
            <person name="Seaman C."/>
            <person name="Settipalli S."/>
            <person name="Sharpe T."/>
            <person name="Sheridan J."/>
            <person name="Sherpa N."/>
            <person name="Shi J."/>
            <person name="Smirnov S."/>
            <person name="Smith C."/>
            <person name="Sougnez C."/>
            <person name="Spencer B."/>
            <person name="Stalker J."/>
            <person name="Stange-thomann N."/>
            <person name="Stavropoulos S."/>
            <person name="Stetson K."/>
            <person name="Stone C."/>
            <person name="Stone S."/>
            <person name="Stubbs M."/>
            <person name="Talamas J."/>
            <person name="Tchuinga P."/>
            <person name="Tenzing P."/>
            <person name="Tesfaye S."/>
            <person name="Theodore J."/>
            <person name="Thoulutsang Y."/>
            <person name="Topham K."/>
            <person name="Towey S."/>
            <person name="Tsamla T."/>
            <person name="Tsomo N."/>
            <person name="Vallee D."/>
            <person name="Vassiliev H."/>
            <person name="Venkataraman V."/>
            <person name="Vinson J."/>
            <person name="Vo A."/>
            <person name="Wade C."/>
            <person name="Wang S."/>
            <person name="Wangchuk T."/>
            <person name="Wangdi T."/>
            <person name="Whittaker C."/>
            <person name="Wilkinson J."/>
            <person name="Wu Y."/>
            <person name="Wyman D."/>
            <person name="Yadav S."/>
            <person name="Yang S."/>
            <person name="Yang X."/>
            <person name="Yeager S."/>
            <person name="Yee E."/>
            <person name="Young G."/>
            <person name="Zainoun J."/>
            <person name="Zembeck L."/>
            <person name="Zimmer A."/>
            <person name="Zody M."/>
            <person name="Lander E."/>
        </authorList>
    </citation>
    <scope>NUCLEOTIDE SEQUENCE [LARGE SCALE GENOMIC DNA]</scope>
</reference>
<evidence type="ECO:0000313" key="2">
    <source>
        <dbReference type="Ensembl" id="ENSCSAVP00000005873.1"/>
    </source>
</evidence>
<reference evidence="2" key="2">
    <citation type="submission" date="2025-08" db="UniProtKB">
        <authorList>
            <consortium name="Ensembl"/>
        </authorList>
    </citation>
    <scope>IDENTIFICATION</scope>
</reference>
<dbReference type="Gene3D" id="1.10.150.50">
    <property type="entry name" value="Transcription Factor, Ets-1"/>
    <property type="match status" value="1"/>
</dbReference>
<dbReference type="GO" id="GO:0007169">
    <property type="term" value="P:cell surface receptor protein tyrosine kinase signaling pathway"/>
    <property type="evidence" value="ECO:0007669"/>
    <property type="project" value="TreeGrafter"/>
</dbReference>
<protein>
    <submittedName>
        <fullName evidence="2">Uncharacterized protein</fullName>
    </submittedName>
</protein>
<dbReference type="Proteomes" id="UP000007875">
    <property type="component" value="Unassembled WGS sequence"/>
</dbReference>
<dbReference type="InterPro" id="IPR013761">
    <property type="entry name" value="SAM/pointed_sf"/>
</dbReference>
<dbReference type="GO" id="GO:0009898">
    <property type="term" value="C:cytoplasmic side of plasma membrane"/>
    <property type="evidence" value="ECO:0007669"/>
    <property type="project" value="TreeGrafter"/>
</dbReference>
<name>H2YKM1_CIOSA</name>
<dbReference type="Ensembl" id="ENSCSAVT00000005948.1">
    <property type="protein sequence ID" value="ENSCSAVP00000005873.1"/>
    <property type="gene ID" value="ENSCSAVG00000003509.1"/>
</dbReference>
<accession>H2YKM1</accession>
<proteinExistence type="predicted"/>
<feature type="region of interest" description="Disordered" evidence="1">
    <location>
        <begin position="1"/>
        <end position="41"/>
    </location>
</feature>
<dbReference type="InParanoid" id="H2YKM1"/>
<dbReference type="PANTHER" id="PTHR20843:SF0">
    <property type="entry name" value="PROTEIN AVEUGLE"/>
    <property type="match status" value="1"/>
</dbReference>
<feature type="compositionally biased region" description="Basic residues" evidence="1">
    <location>
        <begin position="1"/>
        <end position="20"/>
    </location>
</feature>
<dbReference type="eggNOG" id="ENOG502RXXU">
    <property type="taxonomic scope" value="Eukaryota"/>
</dbReference>
<sequence length="124" mass="14067">MSLPHHQRHHSVGSQSKRRTASSGSTLDILPRRRIDSNPDVLQSRDVSLHHQDSMMLAYHQRPSVVVTHNTAAAATKAPVRQTKPVHVWSQSEVSKWLKRHLPPNQAHYAELFAYHDITGKFPS</sequence>
<evidence type="ECO:0000256" key="1">
    <source>
        <dbReference type="SAM" id="MobiDB-lite"/>
    </source>
</evidence>
<reference evidence="2" key="3">
    <citation type="submission" date="2025-09" db="UniProtKB">
        <authorList>
            <consortium name="Ensembl"/>
        </authorList>
    </citation>
    <scope>IDENTIFICATION</scope>
</reference>
<keyword evidence="3" id="KW-1185">Reference proteome</keyword>
<evidence type="ECO:0000313" key="3">
    <source>
        <dbReference type="Proteomes" id="UP000007875"/>
    </source>
</evidence>
<organism evidence="2 3">
    <name type="scientific">Ciona savignyi</name>
    <name type="common">Pacific transparent sea squirt</name>
    <dbReference type="NCBI Taxonomy" id="51511"/>
    <lineage>
        <taxon>Eukaryota</taxon>
        <taxon>Metazoa</taxon>
        <taxon>Chordata</taxon>
        <taxon>Tunicata</taxon>
        <taxon>Ascidiacea</taxon>
        <taxon>Phlebobranchia</taxon>
        <taxon>Cionidae</taxon>
        <taxon>Ciona</taxon>
    </lineage>
</organism>
<dbReference type="HOGENOM" id="CLU_127736_0_0_1"/>
<dbReference type="PANTHER" id="PTHR20843">
    <property type="entry name" value="STERILE ALPHA MOTIF DOMAIN CONTAINING PROTEIN 10"/>
    <property type="match status" value="1"/>
</dbReference>
<dbReference type="AlphaFoldDB" id="H2YKM1"/>